<keyword evidence="4" id="KW-1185">Reference proteome</keyword>
<evidence type="ECO:0000256" key="1">
    <source>
        <dbReference type="SAM" id="SignalP"/>
    </source>
</evidence>
<reference evidence="3 4" key="1">
    <citation type="submission" date="2015-12" db="EMBL/GenBank/DDBJ databases">
        <title>The genome of Folsomia candida.</title>
        <authorList>
            <person name="Faddeeva A."/>
            <person name="Derks M.F."/>
            <person name="Anvar Y."/>
            <person name="Smit S."/>
            <person name="Van Straalen N."/>
            <person name="Roelofs D."/>
        </authorList>
    </citation>
    <scope>NUCLEOTIDE SEQUENCE [LARGE SCALE GENOMIC DNA]</scope>
    <source>
        <strain evidence="3 4">VU population</strain>
        <tissue evidence="3">Whole body</tissue>
    </source>
</reference>
<feature type="chain" id="PRO_5013144225" description="Ig-like domain-containing protein" evidence="1">
    <location>
        <begin position="26"/>
        <end position="621"/>
    </location>
</feature>
<dbReference type="InterPro" id="IPR007110">
    <property type="entry name" value="Ig-like_dom"/>
</dbReference>
<evidence type="ECO:0000313" key="3">
    <source>
        <dbReference type="EMBL" id="OXA42968.1"/>
    </source>
</evidence>
<sequence length="621" mass="69696">MKLVKFPVSPLKFFLIFLLIGPTLCLSESFGCPGFESAEEIGRTPPILTLSKLPRLEMQEFRNNDVVINATKITPINLDCWAAYPIDLTFSGHLTNQKAEIRTKVTGYTGSNGVSSHCYHINVTLTTYQEISGNYSCFQVENPTLVTSKFIFVQTPPRNIMLRSGESIRIVVNPAQKTVTLPCAISNRNMAKDIQLWKIDGNSQLWLRQSSMVKYDPKVGFVMSLGTEPVDSTFLGSYQCGRDFRDKVKVELVGPPDWTVYPKTRRIIRLKKGDIFRVECLSKNETVFLRSVPELRSELPNSEEEKAALFHNRDLVSFYKSAEILYTTSFQGNDGGVGRVECVRKVDNATLFQWQYQVSNETAKSGVLDTRRFLNSCPTFTRPTNNGTPSTMQSEELDIVLFECDNWIACRMSKCLRNDSTCVSNNHCVKTLCMPNGIIQCPSVMGVHAEIFFTGFNGVKYTNWKSAETKDILRIVPIMPQKSSRHPSVTLKCEGTSFVVSGGFKWFLKFENGTILDSRAFSSETTTLETWGDTKSILRNSLTFSPDFSPASLESFICSAPVWNSTDWINATAKRLLPRHRVQLDFTPITNSTTEEDPSAPGSDLNISEVTLFVIYSSIGV</sequence>
<accession>A0A226DDD2</accession>
<evidence type="ECO:0000313" key="4">
    <source>
        <dbReference type="Proteomes" id="UP000198287"/>
    </source>
</evidence>
<protein>
    <recommendedName>
        <fullName evidence="2">Ig-like domain-containing protein</fullName>
    </recommendedName>
</protein>
<proteinExistence type="predicted"/>
<dbReference type="AlphaFoldDB" id="A0A226DDD2"/>
<dbReference type="EMBL" id="LNIX01000024">
    <property type="protein sequence ID" value="OXA42968.1"/>
    <property type="molecule type" value="Genomic_DNA"/>
</dbReference>
<evidence type="ECO:0000259" key="2">
    <source>
        <dbReference type="PROSITE" id="PS50835"/>
    </source>
</evidence>
<gene>
    <name evidence="3" type="ORF">Fcan01_22381</name>
</gene>
<keyword evidence="1" id="KW-0732">Signal</keyword>
<dbReference type="Proteomes" id="UP000198287">
    <property type="component" value="Unassembled WGS sequence"/>
</dbReference>
<name>A0A226DDD2_FOLCA</name>
<dbReference type="InterPro" id="IPR013783">
    <property type="entry name" value="Ig-like_fold"/>
</dbReference>
<dbReference type="OMA" id="THLAPNI"/>
<dbReference type="OrthoDB" id="10579854at2759"/>
<organism evidence="3 4">
    <name type="scientific">Folsomia candida</name>
    <name type="common">Springtail</name>
    <dbReference type="NCBI Taxonomy" id="158441"/>
    <lineage>
        <taxon>Eukaryota</taxon>
        <taxon>Metazoa</taxon>
        <taxon>Ecdysozoa</taxon>
        <taxon>Arthropoda</taxon>
        <taxon>Hexapoda</taxon>
        <taxon>Collembola</taxon>
        <taxon>Entomobryomorpha</taxon>
        <taxon>Isotomoidea</taxon>
        <taxon>Isotomidae</taxon>
        <taxon>Proisotominae</taxon>
        <taxon>Folsomia</taxon>
    </lineage>
</organism>
<feature type="domain" description="Ig-like" evidence="2">
    <location>
        <begin position="143"/>
        <end position="240"/>
    </location>
</feature>
<feature type="signal peptide" evidence="1">
    <location>
        <begin position="1"/>
        <end position="25"/>
    </location>
</feature>
<dbReference type="PROSITE" id="PS50835">
    <property type="entry name" value="IG_LIKE"/>
    <property type="match status" value="1"/>
</dbReference>
<dbReference type="Gene3D" id="2.60.40.10">
    <property type="entry name" value="Immunoglobulins"/>
    <property type="match status" value="1"/>
</dbReference>
<comment type="caution">
    <text evidence="3">The sequence shown here is derived from an EMBL/GenBank/DDBJ whole genome shotgun (WGS) entry which is preliminary data.</text>
</comment>